<dbReference type="Pfam" id="PF00501">
    <property type="entry name" value="AMP-binding"/>
    <property type="match status" value="1"/>
</dbReference>
<dbReference type="Gene3D" id="1.10.1200.10">
    <property type="entry name" value="ACP-like"/>
    <property type="match status" value="1"/>
</dbReference>
<reference evidence="2 3" key="1">
    <citation type="submission" date="2017-03" db="EMBL/GenBank/DDBJ databases">
        <title>Draft genome sequence of Streptomyces scabrisporus NF3, endophyte isolated from Amphipterygium adstringens.</title>
        <authorList>
            <person name="Vazquez M."/>
            <person name="Ceapa C.D."/>
            <person name="Rodriguez Luna D."/>
            <person name="Sanchez Esquivel S."/>
        </authorList>
    </citation>
    <scope>NUCLEOTIDE SEQUENCE [LARGE SCALE GENOMIC DNA]</scope>
    <source>
        <strain evidence="2 3">NF3</strain>
    </source>
</reference>
<dbReference type="GO" id="GO:0044550">
    <property type="term" value="P:secondary metabolite biosynthetic process"/>
    <property type="evidence" value="ECO:0007669"/>
    <property type="project" value="TreeGrafter"/>
</dbReference>
<dbReference type="EMBL" id="MWQN01000003">
    <property type="protein sequence ID" value="OPC77795.1"/>
    <property type="molecule type" value="Genomic_DNA"/>
</dbReference>
<sequence length="610" mass="66358">MAFEPIQSLVARAIDRFPDRVAVQTAHGSLRYRELDQRVDAVAAELYRCGARRASVVAVLAGDRAELTAALLAVLRLGGVVVPLDVGTRPDRLGWMLREADPDLLVVGADDGDLAKDVRDMCDRAGLVDLGTVKDRPGNDYPPHVPAPDDPCYLFFTSGSTGRPKGILGRLSAVDHYIRWEAELLGAGPRWRVGQLISPAFDAVLRDLLLPLSVGATVCVPAEDVRLDPVALCRWLDRERIDLIHCVPSVFRALAGAIDTVRPGFEALKCVALSGERVLPADAAGWFDRFGERIRLLNLYGPSETTMTKTFHFVTAADARSRSVPIGRPMPDTVVLLLDERGREVPPGRVGEVHLRTAYRSLGYHRRPQETERAFIADPTRPGGGEVVYRTGDFARLLPDGTLDFLGRRDRQVKVGGVRVELDGVEQLLREDPSVAEAAVVSVEPDDAPPYLCAFVETGTGTDSEELRTRLGEHLRAHLPDGAIPAVIVPLELIPRTISGKIDRKALTVPVRSPARPDADAVAPRTATERTIAGIWARTLPAPVDDVRTRFFDVGTSLAVISVLARLTEEFGVSVPLADFLANQTIEGLSNLVERLLLADDDADDDLFGS</sequence>
<dbReference type="GO" id="GO:0043041">
    <property type="term" value="P:amino acid activation for nonribosomal peptide biosynthetic process"/>
    <property type="evidence" value="ECO:0007669"/>
    <property type="project" value="TreeGrafter"/>
</dbReference>
<dbReference type="Pfam" id="PF13193">
    <property type="entry name" value="AMP-binding_C"/>
    <property type="match status" value="1"/>
</dbReference>
<gene>
    <name evidence="2" type="ORF">B4N89_36555</name>
</gene>
<dbReference type="Gene3D" id="3.30.300.30">
    <property type="match status" value="1"/>
</dbReference>
<dbReference type="Pfam" id="PF00550">
    <property type="entry name" value="PP-binding"/>
    <property type="match status" value="1"/>
</dbReference>
<dbReference type="InterPro" id="IPR045851">
    <property type="entry name" value="AMP-bd_C_sf"/>
</dbReference>
<name>A0A1T3NM75_9ACTN</name>
<dbReference type="eggNOG" id="COG1020">
    <property type="taxonomic scope" value="Bacteria"/>
</dbReference>
<protein>
    <recommendedName>
        <fullName evidence="1">Carrier domain-containing protein</fullName>
    </recommendedName>
</protein>
<dbReference type="InterPro" id="IPR000873">
    <property type="entry name" value="AMP-dep_synth/lig_dom"/>
</dbReference>
<evidence type="ECO:0000313" key="2">
    <source>
        <dbReference type="EMBL" id="OPC77795.1"/>
    </source>
</evidence>
<dbReference type="STRING" id="159449.B4N89_36555"/>
<comment type="caution">
    <text evidence="2">The sequence shown here is derived from an EMBL/GenBank/DDBJ whole genome shotgun (WGS) entry which is preliminary data.</text>
</comment>
<dbReference type="PANTHER" id="PTHR45527:SF1">
    <property type="entry name" value="FATTY ACID SYNTHASE"/>
    <property type="match status" value="1"/>
</dbReference>
<dbReference type="RefSeq" id="WP_078980891.1">
    <property type="nucleotide sequence ID" value="NZ_MWQN01000003.1"/>
</dbReference>
<dbReference type="PROSITE" id="PS50075">
    <property type="entry name" value="CARRIER"/>
    <property type="match status" value="1"/>
</dbReference>
<dbReference type="NCBIfam" id="TIGR01733">
    <property type="entry name" value="AA-adenyl-dom"/>
    <property type="match status" value="1"/>
</dbReference>
<dbReference type="InterPro" id="IPR042099">
    <property type="entry name" value="ANL_N_sf"/>
</dbReference>
<dbReference type="Proteomes" id="UP000190037">
    <property type="component" value="Unassembled WGS sequence"/>
</dbReference>
<dbReference type="AlphaFoldDB" id="A0A1T3NM75"/>
<dbReference type="PANTHER" id="PTHR45527">
    <property type="entry name" value="NONRIBOSOMAL PEPTIDE SYNTHETASE"/>
    <property type="match status" value="1"/>
</dbReference>
<dbReference type="SUPFAM" id="SSF47336">
    <property type="entry name" value="ACP-like"/>
    <property type="match status" value="1"/>
</dbReference>
<dbReference type="CDD" id="cd05930">
    <property type="entry name" value="A_NRPS"/>
    <property type="match status" value="1"/>
</dbReference>
<keyword evidence="3" id="KW-1185">Reference proteome</keyword>
<organism evidence="2 3">
    <name type="scientific">Embleya scabrispora</name>
    <dbReference type="NCBI Taxonomy" id="159449"/>
    <lineage>
        <taxon>Bacteria</taxon>
        <taxon>Bacillati</taxon>
        <taxon>Actinomycetota</taxon>
        <taxon>Actinomycetes</taxon>
        <taxon>Kitasatosporales</taxon>
        <taxon>Streptomycetaceae</taxon>
        <taxon>Embleya</taxon>
    </lineage>
</organism>
<dbReference type="InterPro" id="IPR010071">
    <property type="entry name" value="AA_adenyl_dom"/>
</dbReference>
<dbReference type="InterPro" id="IPR036736">
    <property type="entry name" value="ACP-like_sf"/>
</dbReference>
<dbReference type="InterPro" id="IPR009081">
    <property type="entry name" value="PP-bd_ACP"/>
</dbReference>
<accession>A0A1T3NM75</accession>
<proteinExistence type="predicted"/>
<dbReference type="SUPFAM" id="SSF56801">
    <property type="entry name" value="Acetyl-CoA synthetase-like"/>
    <property type="match status" value="1"/>
</dbReference>
<dbReference type="Gene3D" id="3.40.50.12780">
    <property type="entry name" value="N-terminal domain of ligase-like"/>
    <property type="match status" value="1"/>
</dbReference>
<dbReference type="GO" id="GO:0005737">
    <property type="term" value="C:cytoplasm"/>
    <property type="evidence" value="ECO:0007669"/>
    <property type="project" value="TreeGrafter"/>
</dbReference>
<dbReference type="PROSITE" id="PS00455">
    <property type="entry name" value="AMP_BINDING"/>
    <property type="match status" value="1"/>
</dbReference>
<dbReference type="OrthoDB" id="4477213at2"/>
<dbReference type="GO" id="GO:0031177">
    <property type="term" value="F:phosphopantetheine binding"/>
    <property type="evidence" value="ECO:0007669"/>
    <property type="project" value="TreeGrafter"/>
</dbReference>
<dbReference type="InterPro" id="IPR025110">
    <property type="entry name" value="AMP-bd_C"/>
</dbReference>
<dbReference type="InterPro" id="IPR020845">
    <property type="entry name" value="AMP-binding_CS"/>
</dbReference>
<evidence type="ECO:0000313" key="3">
    <source>
        <dbReference type="Proteomes" id="UP000190037"/>
    </source>
</evidence>
<evidence type="ECO:0000259" key="1">
    <source>
        <dbReference type="PROSITE" id="PS50075"/>
    </source>
</evidence>
<feature type="domain" description="Carrier" evidence="1">
    <location>
        <begin position="523"/>
        <end position="597"/>
    </location>
</feature>